<dbReference type="Proteomes" id="UP001384579">
    <property type="component" value="Unassembled WGS sequence"/>
</dbReference>
<protein>
    <submittedName>
        <fullName evidence="1">Saccharopine dehydrogenase-like oxidoreductase</fullName>
    </submittedName>
</protein>
<name>A0ABU8YX67_9CYAN</name>
<sequence>MTDAEVEALLDTTNGLLKLENMEHADDIMLELAGICDRDRVTVGGIVDTRNSKKPLSTNVQITGRTFEGKISTHTFTLGDETSMAANVCGPAFGYLKAGVMLQRKGISGLFTAAEIMPQFVK</sequence>
<keyword evidence="2" id="KW-1185">Reference proteome</keyword>
<reference evidence="1 2" key="1">
    <citation type="journal article" date="2020" name="Harmful Algae">
        <title>Molecular and morphological characterization of a novel dihydroanatoxin-a producing Microcoleus species (cyanobacteria) from the Russian River, California, USA.</title>
        <authorList>
            <person name="Conklin K.Y."/>
            <person name="Stancheva R."/>
            <person name="Otten T.G."/>
            <person name="Fadness R."/>
            <person name="Boyer G.L."/>
            <person name="Read B."/>
            <person name="Zhang X."/>
            <person name="Sheath R.G."/>
        </authorList>
    </citation>
    <scope>NUCLEOTIDE SEQUENCE [LARGE SCALE GENOMIC DNA]</scope>
    <source>
        <strain evidence="1 2">PTRS2</strain>
    </source>
</reference>
<accession>A0ABU8YX67</accession>
<evidence type="ECO:0000313" key="2">
    <source>
        <dbReference type="Proteomes" id="UP001384579"/>
    </source>
</evidence>
<dbReference type="EMBL" id="JBBLXS010000823">
    <property type="protein sequence ID" value="MEK0188908.1"/>
    <property type="molecule type" value="Genomic_DNA"/>
</dbReference>
<evidence type="ECO:0000313" key="1">
    <source>
        <dbReference type="EMBL" id="MEK0188908.1"/>
    </source>
</evidence>
<feature type="non-terminal residue" evidence="1">
    <location>
        <position position="1"/>
    </location>
</feature>
<gene>
    <name evidence="1" type="ORF">WMG39_29275</name>
</gene>
<organism evidence="1 2">
    <name type="scientific">Microcoleus anatoxicus PTRS2</name>
    <dbReference type="NCBI Taxonomy" id="2705321"/>
    <lineage>
        <taxon>Bacteria</taxon>
        <taxon>Bacillati</taxon>
        <taxon>Cyanobacteriota</taxon>
        <taxon>Cyanophyceae</taxon>
        <taxon>Oscillatoriophycideae</taxon>
        <taxon>Oscillatoriales</taxon>
        <taxon>Microcoleaceae</taxon>
        <taxon>Microcoleus</taxon>
        <taxon>Microcoleus anatoxicus</taxon>
    </lineage>
</organism>
<proteinExistence type="predicted"/>
<comment type="caution">
    <text evidence="1">The sequence shown here is derived from an EMBL/GenBank/DDBJ whole genome shotgun (WGS) entry which is preliminary data.</text>
</comment>